<dbReference type="InterPro" id="IPR036812">
    <property type="entry name" value="NAD(P)_OxRdtase_dom_sf"/>
</dbReference>
<dbReference type="InterPro" id="IPR020471">
    <property type="entry name" value="AKR"/>
</dbReference>
<reference evidence="2 3" key="1">
    <citation type="journal article" date="2017" name="Nat. Commun.">
        <title>'ARMAN' archaea depend on association with euryarchaeal host in culture and in situ.</title>
        <authorList>
            <person name="Golyshina O."/>
            <person name="Toshchakov S."/>
            <person name="Makarova K."/>
            <person name="Gavrilov S."/>
            <person name="Korzhenkov A."/>
            <person name="La Cono V."/>
            <person name="Arcadi E."/>
            <person name="Nechitaylo T."/>
            <person name="Ferrer M."/>
            <person name="Kublanov I."/>
            <person name="Wolf Y."/>
            <person name="Yakimov M."/>
            <person name="Golyshin P."/>
            <person name="Slesarev A."/>
            <person name="Kozyavkin S."/>
        </authorList>
    </citation>
    <scope>NUCLEOTIDE SEQUENCE [LARGE SCALE GENOMIC DNA]</scope>
    <source>
        <strain evidence="2 3">Mia14</strain>
    </source>
</reference>
<dbReference type="KEGG" id="marh:Mia14_1011"/>
<name>A0A218NP72_9ARCH</name>
<sequence length="307" mass="34645">MKLKKLGNSITSFSEIGLGTWKLIPDSVEVPKVAAYLFEKGVNFIDTAEMYQNESELGSMLKTIKHEPFIATKVSPNHLHYSDVIKSCNESLSRLGVSQITLYQIHWPNHHINLKETIRAMEYLVEQGKIKYIGVSNFDQKELEEAMSYTKNSKIVSDQLEYNIAFTEVEDSGLLDFCKSNNVSVIAYSPLARGQIKNYTELYGVLSSIGEKYNSNAFQVALKYIISDEDVIAIPKISSMPHAEEIIGCEEFEISQKDISRIKEAARDIRKPLAGSSLKKILKANGSWAKLMEKHERSRINRGGKLD</sequence>
<accession>A0A218NP72</accession>
<protein>
    <submittedName>
        <fullName evidence="2">Aldo/keto reductase</fullName>
    </submittedName>
</protein>
<dbReference type="PROSITE" id="PS00062">
    <property type="entry name" value="ALDOKETO_REDUCTASE_2"/>
    <property type="match status" value="1"/>
</dbReference>
<dbReference type="PRINTS" id="PR00069">
    <property type="entry name" value="ALDKETRDTASE"/>
</dbReference>
<gene>
    <name evidence="2" type="ORF">Mia14_1011</name>
</gene>
<dbReference type="InterPro" id="IPR018170">
    <property type="entry name" value="Aldo/ket_reductase_CS"/>
</dbReference>
<evidence type="ECO:0000313" key="2">
    <source>
        <dbReference type="EMBL" id="ASI14277.1"/>
    </source>
</evidence>
<dbReference type="RefSeq" id="WP_157891477.1">
    <property type="nucleotide sequence ID" value="NZ_CP019964.1"/>
</dbReference>
<keyword evidence="3" id="KW-1185">Reference proteome</keyword>
<dbReference type="InterPro" id="IPR023210">
    <property type="entry name" value="NADP_OxRdtase_dom"/>
</dbReference>
<feature type="domain" description="NADP-dependent oxidoreductase" evidence="1">
    <location>
        <begin position="15"/>
        <end position="266"/>
    </location>
</feature>
<dbReference type="PANTHER" id="PTHR43638">
    <property type="entry name" value="OXIDOREDUCTASE, ALDO/KETO REDUCTASE FAMILY PROTEIN"/>
    <property type="match status" value="1"/>
</dbReference>
<proteinExistence type="predicted"/>
<dbReference type="OrthoDB" id="275427at2157"/>
<organism evidence="2 3">
    <name type="scientific">Candidatus Mancarchaeum acidiphilum</name>
    <dbReference type="NCBI Taxonomy" id="1920749"/>
    <lineage>
        <taxon>Archaea</taxon>
        <taxon>Candidatus Micrarchaeota</taxon>
        <taxon>Candidatus Mancarchaeum</taxon>
    </lineage>
</organism>
<dbReference type="Pfam" id="PF00248">
    <property type="entry name" value="Aldo_ket_red"/>
    <property type="match status" value="1"/>
</dbReference>
<dbReference type="PIRSF" id="PIRSF000097">
    <property type="entry name" value="AKR"/>
    <property type="match status" value="1"/>
</dbReference>
<dbReference type="GO" id="GO:0016491">
    <property type="term" value="F:oxidoreductase activity"/>
    <property type="evidence" value="ECO:0007669"/>
    <property type="project" value="InterPro"/>
</dbReference>
<evidence type="ECO:0000259" key="1">
    <source>
        <dbReference type="Pfam" id="PF00248"/>
    </source>
</evidence>
<dbReference type="Gene3D" id="3.20.20.100">
    <property type="entry name" value="NADP-dependent oxidoreductase domain"/>
    <property type="match status" value="1"/>
</dbReference>
<dbReference type="SUPFAM" id="SSF51430">
    <property type="entry name" value="NAD(P)-linked oxidoreductase"/>
    <property type="match status" value="1"/>
</dbReference>
<dbReference type="EMBL" id="CP019964">
    <property type="protein sequence ID" value="ASI14277.1"/>
    <property type="molecule type" value="Genomic_DNA"/>
</dbReference>
<evidence type="ECO:0000313" key="3">
    <source>
        <dbReference type="Proteomes" id="UP000197679"/>
    </source>
</evidence>
<dbReference type="Proteomes" id="UP000197679">
    <property type="component" value="Chromosome"/>
</dbReference>
<dbReference type="PANTHER" id="PTHR43638:SF3">
    <property type="entry name" value="ALDEHYDE REDUCTASE"/>
    <property type="match status" value="1"/>
</dbReference>
<dbReference type="AlphaFoldDB" id="A0A218NP72"/>
<dbReference type="GeneID" id="33314546"/>
<dbReference type="CDD" id="cd19072">
    <property type="entry name" value="AKR_AKR3F1-like"/>
    <property type="match status" value="1"/>
</dbReference>